<dbReference type="PROSITE" id="PS50157">
    <property type="entry name" value="ZINC_FINGER_C2H2_2"/>
    <property type="match status" value="1"/>
</dbReference>
<dbReference type="RefSeq" id="WP_090389211.1">
    <property type="nucleotide sequence ID" value="NZ_FMZO01000003.1"/>
</dbReference>
<reference evidence="5" key="1">
    <citation type="submission" date="2016-10" db="EMBL/GenBank/DDBJ databases">
        <authorList>
            <person name="Varghese N."/>
            <person name="Submissions S."/>
        </authorList>
    </citation>
    <scope>NUCLEOTIDE SEQUENCE [LARGE SCALE GENOMIC DNA]</scope>
    <source>
        <strain evidence="5">DSM 25811 / CCM 8410 / LMG 26954 / E90</strain>
    </source>
</reference>
<feature type="domain" description="C2H2-type" evidence="3">
    <location>
        <begin position="371"/>
        <end position="398"/>
    </location>
</feature>
<dbReference type="OrthoDB" id="1265549at2"/>
<dbReference type="AlphaFoldDB" id="A0A1G6MSQ0"/>
<gene>
    <name evidence="4" type="ORF">SAMN04487894_10314</name>
</gene>
<dbReference type="InterPro" id="IPR013087">
    <property type="entry name" value="Znf_C2H2_type"/>
</dbReference>
<evidence type="ECO:0000313" key="4">
    <source>
        <dbReference type="EMBL" id="SDC58254.1"/>
    </source>
</evidence>
<feature type="compositionally biased region" description="Polar residues" evidence="1">
    <location>
        <begin position="318"/>
        <end position="335"/>
    </location>
</feature>
<evidence type="ECO:0000256" key="1">
    <source>
        <dbReference type="SAM" id="MobiDB-lite"/>
    </source>
</evidence>
<evidence type="ECO:0000313" key="5">
    <source>
        <dbReference type="Proteomes" id="UP000198757"/>
    </source>
</evidence>
<protein>
    <recommendedName>
        <fullName evidence="3">C2H2-type domain-containing protein</fullName>
    </recommendedName>
</protein>
<dbReference type="EMBL" id="FMZO01000003">
    <property type="protein sequence ID" value="SDC58254.1"/>
    <property type="molecule type" value="Genomic_DNA"/>
</dbReference>
<keyword evidence="5" id="KW-1185">Reference proteome</keyword>
<feature type="signal peptide" evidence="2">
    <location>
        <begin position="1"/>
        <end position="19"/>
    </location>
</feature>
<name>A0A1G6MSQ0_NIADE</name>
<feature type="region of interest" description="Disordered" evidence="1">
    <location>
        <begin position="301"/>
        <end position="350"/>
    </location>
</feature>
<keyword evidence="2" id="KW-0732">Signal</keyword>
<dbReference type="Proteomes" id="UP000198757">
    <property type="component" value="Unassembled WGS sequence"/>
</dbReference>
<evidence type="ECO:0000259" key="3">
    <source>
        <dbReference type="PROSITE" id="PS50157"/>
    </source>
</evidence>
<proteinExistence type="predicted"/>
<dbReference type="STRING" id="1285928.SAMN04487894_10314"/>
<sequence length="591" mass="61909">MKTILLSLFLGVTVIIADAQQPVLVSIGGGGHRTSTSMKDKNYLGNGYLVQGNVFIPFLSKGNGRFELGLLTGGTYYTSQALAPDDKNLAATYKLYNGNLGITTTQKKGASGNGFTGVLGLQAHFKAGSFILSPSFNGGYTSFKEGGFAQYASIVKADGTTQSITLSDRPEERETGWGLIPELKISYPFTERFRVYVAAGLNTGGKIRSGLRILEPQGGFNDKHTYEPSQLSAGRLISRPAEAHYQTLMFGAGVSWAVGGKTRRLKGKVIKTGDNGARQTQGSDFGEKVNAGLQPGAGALAQGSRSGIGGMAKPGGAVSSSYAAGRMNQTDSTNKMPGRLSMTPTTARQTQGMTFGEKTDTENRAITNTGYKCDYCGEVFETDDKMLDHQATCKKAHAAAGVGRTYTGGRKNEASGQNAMATPGTPIGGIVVKGGKNPGLQDMIAVSDENGAVTFAITEPGEYILQLSVPDAPGKSISEPGVKGPANKGKRKGRTYTGGRKNEVSDQNAMAAPGTPIGGIVVKGGKNPGGNFTGLTVSENGTLQFEVLEAGSYQFIIQTPGTGAQNKGKQKKEKVNERPSSGLKDTLKTNV</sequence>
<evidence type="ECO:0000256" key="2">
    <source>
        <dbReference type="SAM" id="SignalP"/>
    </source>
</evidence>
<organism evidence="4 5">
    <name type="scientific">Niabella drilacis (strain DSM 25811 / CCM 8410 / CCUG 62505 / LMG 26954 / E90)</name>
    <dbReference type="NCBI Taxonomy" id="1285928"/>
    <lineage>
        <taxon>Bacteria</taxon>
        <taxon>Pseudomonadati</taxon>
        <taxon>Bacteroidota</taxon>
        <taxon>Chitinophagia</taxon>
        <taxon>Chitinophagales</taxon>
        <taxon>Chitinophagaceae</taxon>
        <taxon>Niabella</taxon>
    </lineage>
</organism>
<feature type="chain" id="PRO_5011637493" description="C2H2-type domain-containing protein" evidence="2">
    <location>
        <begin position="20"/>
        <end position="591"/>
    </location>
</feature>
<feature type="region of interest" description="Disordered" evidence="1">
    <location>
        <begin position="560"/>
        <end position="591"/>
    </location>
</feature>
<accession>A0A1G6MSQ0</accession>
<feature type="region of interest" description="Disordered" evidence="1">
    <location>
        <begin position="475"/>
        <end position="512"/>
    </location>
</feature>